<feature type="region of interest" description="Disordered" evidence="1">
    <location>
        <begin position="1"/>
        <end position="37"/>
    </location>
</feature>
<comment type="caution">
    <text evidence="2">The sequence shown here is derived from an EMBL/GenBank/DDBJ whole genome shotgun (WGS) entry which is preliminary data.</text>
</comment>
<dbReference type="EMBL" id="JAAIUW010000012">
    <property type="protein sequence ID" value="KAF7807979.1"/>
    <property type="molecule type" value="Genomic_DNA"/>
</dbReference>
<dbReference type="AlphaFoldDB" id="A0A834W8L4"/>
<accession>A0A834W8L4</accession>
<sequence length="110" mass="12231">MCACASSPQGCVGGERLSSSRKKRSRKRKRDGLRRVSSRISKGSLYKKLITSSVPNCSSFANPAFHGRYERICGNASGVSGRRETELLQEEAKSQKEKRCSRKKSIFSDI</sequence>
<protein>
    <submittedName>
        <fullName evidence="2">Uncharacterized protein</fullName>
    </submittedName>
</protein>
<feature type="compositionally biased region" description="Basic residues" evidence="1">
    <location>
        <begin position="19"/>
        <end position="32"/>
    </location>
</feature>
<name>A0A834W8L4_9FABA</name>
<evidence type="ECO:0000313" key="3">
    <source>
        <dbReference type="Proteomes" id="UP000634136"/>
    </source>
</evidence>
<keyword evidence="3" id="KW-1185">Reference proteome</keyword>
<organism evidence="2 3">
    <name type="scientific">Senna tora</name>
    <dbReference type="NCBI Taxonomy" id="362788"/>
    <lineage>
        <taxon>Eukaryota</taxon>
        <taxon>Viridiplantae</taxon>
        <taxon>Streptophyta</taxon>
        <taxon>Embryophyta</taxon>
        <taxon>Tracheophyta</taxon>
        <taxon>Spermatophyta</taxon>
        <taxon>Magnoliopsida</taxon>
        <taxon>eudicotyledons</taxon>
        <taxon>Gunneridae</taxon>
        <taxon>Pentapetalae</taxon>
        <taxon>rosids</taxon>
        <taxon>fabids</taxon>
        <taxon>Fabales</taxon>
        <taxon>Fabaceae</taxon>
        <taxon>Caesalpinioideae</taxon>
        <taxon>Cassia clade</taxon>
        <taxon>Senna</taxon>
    </lineage>
</organism>
<evidence type="ECO:0000313" key="2">
    <source>
        <dbReference type="EMBL" id="KAF7807979.1"/>
    </source>
</evidence>
<reference evidence="2" key="1">
    <citation type="submission" date="2020-09" db="EMBL/GenBank/DDBJ databases">
        <title>Genome-Enabled Discovery of Anthraquinone Biosynthesis in Senna tora.</title>
        <authorList>
            <person name="Kang S.-H."/>
            <person name="Pandey R.P."/>
            <person name="Lee C.-M."/>
            <person name="Sim J.-S."/>
            <person name="Jeong J.-T."/>
            <person name="Choi B.-S."/>
            <person name="Jung M."/>
            <person name="Ginzburg D."/>
            <person name="Zhao K."/>
            <person name="Won S.Y."/>
            <person name="Oh T.-J."/>
            <person name="Yu Y."/>
            <person name="Kim N.-H."/>
            <person name="Lee O.R."/>
            <person name="Lee T.-H."/>
            <person name="Bashyal P."/>
            <person name="Kim T.-S."/>
            <person name="Lee W.-H."/>
            <person name="Kawkins C."/>
            <person name="Kim C.-K."/>
            <person name="Kim J.S."/>
            <person name="Ahn B.O."/>
            <person name="Rhee S.Y."/>
            <person name="Sohng J.K."/>
        </authorList>
    </citation>
    <scope>NUCLEOTIDE SEQUENCE</scope>
    <source>
        <tissue evidence="2">Leaf</tissue>
    </source>
</reference>
<gene>
    <name evidence="2" type="ORF">G2W53_040140</name>
</gene>
<evidence type="ECO:0000256" key="1">
    <source>
        <dbReference type="SAM" id="MobiDB-lite"/>
    </source>
</evidence>
<dbReference type="Proteomes" id="UP000634136">
    <property type="component" value="Unassembled WGS sequence"/>
</dbReference>
<proteinExistence type="predicted"/>